<feature type="region of interest" description="Disordered" evidence="3">
    <location>
        <begin position="1094"/>
        <end position="1138"/>
    </location>
</feature>
<gene>
    <name evidence="7" type="ORF">pipiens_006999</name>
</gene>
<feature type="domain" description="Reverse transcriptase" evidence="5">
    <location>
        <begin position="698"/>
        <end position="971"/>
    </location>
</feature>
<feature type="domain" description="CCHC-type" evidence="4">
    <location>
        <begin position="99"/>
        <end position="114"/>
    </location>
</feature>
<feature type="coiled-coil region" evidence="2">
    <location>
        <begin position="210"/>
        <end position="237"/>
    </location>
</feature>
<evidence type="ECO:0000313" key="7">
    <source>
        <dbReference type="EMBL" id="KAL1400965.1"/>
    </source>
</evidence>
<dbReference type="GO" id="GO:0008270">
    <property type="term" value="F:zinc ion binding"/>
    <property type="evidence" value="ECO:0007669"/>
    <property type="project" value="UniProtKB-KW"/>
</dbReference>
<sequence>MTKLIDGTKVEVVTHPRQNVCRCVVVCREAIELSEDELVTELSAQGVVNARRFTKREGNNRVNTATVCLTLNGTVVPKHIWFGPLRITTRLFYPSPMLCFNCSDYGHTSKNCKKEAVCFNCSLQHTVEPSEGGRCILDPYCKHCKGAHPATSKECPKYKKEVAIIKIQVETGVTFAEARREYEKRNQSHGLPTHAEVVGAQKRLEAIGKENEKDNEIRLLKEEIEKLKNTAMDKNKDEVITSLSKINPSVLCLQETMCSSKDQANINGYSIYYRPRAGGDRAAGGVLVGVKPELDSEEIDLDTNLEAIAVKVGPPFNLTIINTYLPPGQAIQASDIVHLINQVPQPRLLVGDINAHHPLWGSETFSARGLMFEEVLNECNLVVLNKTDPTHISVATGTLTSIDVACCSTEIIDQLDFSVLQDSYGSDHLPLLLTLPDTAHAIRTRPKWKIEEADWETFQTTVQFPLMPTATQQISSITQKILEAAEQTIPKTSGMVNKRAVPWWNQEVASAVKSRKKALRALQSAKRNNLEIQEALAAEFRAARSHARKVIQEAQRTSWINFVNDFTVQTPVKEVWENFRRIQGKCKTNRISAITAEGGTVSKDEDIAEALASSFASISSNDAYSPEFRAFKDQVEQTPLSIPADTSAEYNKPFSFSEFEEATAGLRGSSPGPDTVHYSMIVKLPLDCKRQLLDAYNRLWLGSVYPPEWTESLVIPIFKNCGEKANPRNYRPIFLNSCLGKVFERMVNNRLVHIIETRRLLHPHQFAFRKGKTTVDHLAELEKVVRAAWNKKEYVQGIFLDVTKAYDTTWRRLVLNQLRDWNIEGLMLKFLDRMLENRSFRVFVNGQLSQSKIMETGLCQGSVLSVTLFLVAINTLVARMPPSITTLLYADDVVLLASGRDVEEVENDLQAALKEVECWQSSTGFKISAEKSATVIFRSYGTRKPPSRAALELNGTLIPTKKQHRCLGVILDQHLLFKTHCEEVKAACRQRVQLIRCVACRSWGGDRKTLIKLYRATVLEKILYAAPITAAVSDNVLKILEPTHNTGLRAICGAFRTSPVDSLQAETGIPSLRVFFEQRTAIYAARKAAISAQSITQPAEDDSQSAGSSTESSYDSNSSGEEWNSTRHRGPHRGVETAETRGKAILEELELPLPELKIFTLPLCPPWERRRIRIDKTLLEAERAGATSTQLKELFVSRRNTEYRLCETIFTDGSKKDGRVGYAMVRGDLVVRRRISDLSSIFAAECGAITEALRWIIGQNRVGTYLVCTDSFSAITALGKRKTKCRWKDEINILHNQAECNGTEIIYMWVKSHVGIAGNEKADEEAKQSLNDRNIWDRSVDFKEFRTVIKKRAVWRWNAEWSGKVGNKLREVKNSVLPYRDVFVGSRKEDVILTRLRIGHTLLTHQYLLEKDSAPRCTRCNLALTVKHILAECPEIEEQRRRAGVPSNVREALADDRDMAKNVLKFLKATDMLANYRNQLRLLNQIENGVYRECRLEATGVVGRGSSKETGEPESRHDIIPWTHLNLTHVRPLSSVDAEDIQNILNKTILVAHRNNPQLKYFGLHSVYRNFDAVRGMNYRMHLSFYDRGRLEHVFNSIEVVKPMVKRIEIAPSVYVTPSKGDEDVLKNRALTLNDRHKHRTRNVSTRAWPPTIVNGTLTRRRTCCLDRPEWAKQQP</sequence>
<dbReference type="SUPFAM" id="SSF56219">
    <property type="entry name" value="DNase I-like"/>
    <property type="match status" value="1"/>
</dbReference>
<dbReference type="Pfam" id="PF00075">
    <property type="entry name" value="RNase_H"/>
    <property type="match status" value="1"/>
</dbReference>
<keyword evidence="8" id="KW-1185">Reference proteome</keyword>
<dbReference type="PROSITE" id="PS50158">
    <property type="entry name" value="ZF_CCHC"/>
    <property type="match status" value="1"/>
</dbReference>
<evidence type="ECO:0000256" key="3">
    <source>
        <dbReference type="SAM" id="MobiDB-lite"/>
    </source>
</evidence>
<dbReference type="SMART" id="SM00343">
    <property type="entry name" value="ZnF_C2HC"/>
    <property type="match status" value="2"/>
</dbReference>
<dbReference type="SUPFAM" id="SSF56672">
    <property type="entry name" value="DNA/RNA polymerases"/>
    <property type="match status" value="1"/>
</dbReference>
<dbReference type="SUPFAM" id="SSF57756">
    <property type="entry name" value="Retrovirus zinc finger-like domains"/>
    <property type="match status" value="1"/>
</dbReference>
<evidence type="ECO:0000313" key="8">
    <source>
        <dbReference type="Proteomes" id="UP001562425"/>
    </source>
</evidence>
<keyword evidence="1" id="KW-0863">Zinc-finger</keyword>
<dbReference type="Gene3D" id="3.30.420.10">
    <property type="entry name" value="Ribonuclease H-like superfamily/Ribonuclease H"/>
    <property type="match status" value="1"/>
</dbReference>
<keyword evidence="1" id="KW-0862">Zinc</keyword>
<dbReference type="InterPro" id="IPR001878">
    <property type="entry name" value="Znf_CCHC"/>
</dbReference>
<dbReference type="InterPro" id="IPR002156">
    <property type="entry name" value="RNaseH_domain"/>
</dbReference>
<dbReference type="InterPro" id="IPR052560">
    <property type="entry name" value="RdDP_mobile_element"/>
</dbReference>
<dbReference type="GO" id="GO:0042575">
    <property type="term" value="C:DNA polymerase complex"/>
    <property type="evidence" value="ECO:0007669"/>
    <property type="project" value="UniProtKB-ARBA"/>
</dbReference>
<dbReference type="InterPro" id="IPR043502">
    <property type="entry name" value="DNA/RNA_pol_sf"/>
</dbReference>
<dbReference type="InterPro" id="IPR036691">
    <property type="entry name" value="Endo/exonu/phosph_ase_sf"/>
</dbReference>
<dbReference type="PROSITE" id="PS50879">
    <property type="entry name" value="RNASE_H_1"/>
    <property type="match status" value="1"/>
</dbReference>
<dbReference type="InterPro" id="IPR008428">
    <property type="entry name" value="Chond_GalNAc"/>
</dbReference>
<evidence type="ECO:0000256" key="1">
    <source>
        <dbReference type="PROSITE-ProRule" id="PRU00047"/>
    </source>
</evidence>
<dbReference type="CDD" id="cd09276">
    <property type="entry name" value="Rnase_HI_RT_non_LTR"/>
    <property type="match status" value="1"/>
</dbReference>
<proteinExistence type="predicted"/>
<dbReference type="PROSITE" id="PS50878">
    <property type="entry name" value="RT_POL"/>
    <property type="match status" value="1"/>
</dbReference>
<reference evidence="7 8" key="1">
    <citation type="submission" date="2024-05" db="EMBL/GenBank/DDBJ databases">
        <title>Culex pipiens pipiens assembly and annotation.</title>
        <authorList>
            <person name="Alout H."/>
            <person name="Durand T."/>
        </authorList>
    </citation>
    <scope>NUCLEOTIDE SEQUENCE [LARGE SCALE GENOMIC DNA]</scope>
    <source>
        <strain evidence="7">HA-2024</strain>
        <tissue evidence="7">Whole body</tissue>
    </source>
</reference>
<dbReference type="PANTHER" id="PTHR36688">
    <property type="entry name" value="ENDO/EXONUCLEASE/PHOSPHATASE DOMAIN-CONTAINING PROTEIN"/>
    <property type="match status" value="1"/>
</dbReference>
<name>A0ABD1DMT4_CULPP</name>
<dbReference type="CDD" id="cd01650">
    <property type="entry name" value="RT_nLTR_like"/>
    <property type="match status" value="1"/>
</dbReference>
<evidence type="ECO:0000259" key="5">
    <source>
        <dbReference type="PROSITE" id="PS50878"/>
    </source>
</evidence>
<dbReference type="InterPro" id="IPR012337">
    <property type="entry name" value="RNaseH-like_sf"/>
</dbReference>
<dbReference type="PANTHER" id="PTHR36688:SF2">
    <property type="entry name" value="ENDONUCLEASE_EXONUCLEASE_PHOSPHATASE DOMAIN-CONTAINING PROTEIN"/>
    <property type="match status" value="1"/>
</dbReference>
<protein>
    <submittedName>
        <fullName evidence="7">Uncharacterized protein</fullName>
    </submittedName>
</protein>
<dbReference type="EMBL" id="JBEHCU010005089">
    <property type="protein sequence ID" value="KAL1400965.1"/>
    <property type="molecule type" value="Genomic_DNA"/>
</dbReference>
<evidence type="ECO:0000259" key="6">
    <source>
        <dbReference type="PROSITE" id="PS50879"/>
    </source>
</evidence>
<feature type="compositionally biased region" description="Low complexity" evidence="3">
    <location>
        <begin position="1108"/>
        <end position="1122"/>
    </location>
</feature>
<feature type="domain" description="RNase H type-1" evidence="6">
    <location>
        <begin position="1203"/>
        <end position="1331"/>
    </location>
</feature>
<keyword evidence="1" id="KW-0479">Metal-binding</keyword>
<dbReference type="Pfam" id="PF00078">
    <property type="entry name" value="RVT_1"/>
    <property type="match status" value="1"/>
</dbReference>
<accession>A0ABD1DMT4</accession>
<organism evidence="7 8">
    <name type="scientific">Culex pipiens pipiens</name>
    <name type="common">Northern house mosquito</name>
    <dbReference type="NCBI Taxonomy" id="38569"/>
    <lineage>
        <taxon>Eukaryota</taxon>
        <taxon>Metazoa</taxon>
        <taxon>Ecdysozoa</taxon>
        <taxon>Arthropoda</taxon>
        <taxon>Hexapoda</taxon>
        <taxon>Insecta</taxon>
        <taxon>Pterygota</taxon>
        <taxon>Neoptera</taxon>
        <taxon>Endopterygota</taxon>
        <taxon>Diptera</taxon>
        <taxon>Nematocera</taxon>
        <taxon>Culicoidea</taxon>
        <taxon>Culicidae</taxon>
        <taxon>Culicinae</taxon>
        <taxon>Culicini</taxon>
        <taxon>Culex</taxon>
        <taxon>Culex</taxon>
    </lineage>
</organism>
<keyword evidence="2" id="KW-0175">Coiled coil</keyword>
<dbReference type="InterPro" id="IPR005135">
    <property type="entry name" value="Endo/exonuclease/phosphatase"/>
</dbReference>
<dbReference type="Pfam" id="PF14529">
    <property type="entry name" value="Exo_endo_phos_2"/>
    <property type="match status" value="1"/>
</dbReference>
<dbReference type="GO" id="GO:0071897">
    <property type="term" value="P:DNA biosynthetic process"/>
    <property type="evidence" value="ECO:0007669"/>
    <property type="project" value="UniProtKB-ARBA"/>
</dbReference>
<dbReference type="Pfam" id="PF05679">
    <property type="entry name" value="CHGN"/>
    <property type="match status" value="1"/>
</dbReference>
<dbReference type="InterPro" id="IPR036397">
    <property type="entry name" value="RNaseH_sf"/>
</dbReference>
<dbReference type="Proteomes" id="UP001562425">
    <property type="component" value="Unassembled WGS sequence"/>
</dbReference>
<dbReference type="InterPro" id="IPR000477">
    <property type="entry name" value="RT_dom"/>
</dbReference>
<evidence type="ECO:0000256" key="2">
    <source>
        <dbReference type="SAM" id="Coils"/>
    </source>
</evidence>
<comment type="caution">
    <text evidence="7">The sequence shown here is derived from an EMBL/GenBank/DDBJ whole genome shotgun (WGS) entry which is preliminary data.</text>
</comment>
<dbReference type="Gene3D" id="3.60.10.10">
    <property type="entry name" value="Endonuclease/exonuclease/phosphatase"/>
    <property type="match status" value="1"/>
</dbReference>
<dbReference type="InterPro" id="IPR036875">
    <property type="entry name" value="Znf_CCHC_sf"/>
</dbReference>
<dbReference type="SUPFAM" id="SSF53098">
    <property type="entry name" value="Ribonuclease H-like"/>
    <property type="match status" value="1"/>
</dbReference>
<evidence type="ECO:0000259" key="4">
    <source>
        <dbReference type="PROSITE" id="PS50158"/>
    </source>
</evidence>